<dbReference type="GO" id="GO:0033768">
    <property type="term" value="C:SUMO-targeted ubiquitin ligase complex"/>
    <property type="evidence" value="ECO:0007669"/>
    <property type="project" value="TreeGrafter"/>
</dbReference>
<dbReference type="InterPro" id="IPR017907">
    <property type="entry name" value="Znf_RING_CS"/>
</dbReference>
<sequence length="225" mass="24389">MNIPGNVLRYARGGSRRRKAGVPDLNVPLPVENLEHLASVALGVGSGIPVAHDGPGQEPAGFCHIILTLTVQIISVMFHIAEEIRISQAQANKRRRGPSNQPIINCELYVEGSSASVVTSLFSGLIDNVTFSVTYVVANANMQHIRAQPRYVAPPPPPPPPPVPEPVFNCPICLGPFVDSVTTKCGHIFCKTCIEASIKAKPSCPTCRRKLTMKNFFRVYLPTTK</sequence>
<organism evidence="6 7">
    <name type="scientific">Artemisia annua</name>
    <name type="common">Sweet wormwood</name>
    <dbReference type="NCBI Taxonomy" id="35608"/>
    <lineage>
        <taxon>Eukaryota</taxon>
        <taxon>Viridiplantae</taxon>
        <taxon>Streptophyta</taxon>
        <taxon>Embryophyta</taxon>
        <taxon>Tracheophyta</taxon>
        <taxon>Spermatophyta</taxon>
        <taxon>Magnoliopsida</taxon>
        <taxon>eudicotyledons</taxon>
        <taxon>Gunneridae</taxon>
        <taxon>Pentapetalae</taxon>
        <taxon>asterids</taxon>
        <taxon>campanulids</taxon>
        <taxon>Asterales</taxon>
        <taxon>Asteraceae</taxon>
        <taxon>Asteroideae</taxon>
        <taxon>Anthemideae</taxon>
        <taxon>Artemisiinae</taxon>
        <taxon>Artemisia</taxon>
    </lineage>
</organism>
<dbReference type="InterPro" id="IPR049627">
    <property type="entry name" value="SLX8"/>
</dbReference>
<keyword evidence="1" id="KW-0479">Metal-binding</keyword>
<keyword evidence="3" id="KW-0862">Zinc</keyword>
<evidence type="ECO:0000259" key="5">
    <source>
        <dbReference type="PROSITE" id="PS50089"/>
    </source>
</evidence>
<keyword evidence="7" id="KW-1185">Reference proteome</keyword>
<evidence type="ECO:0000256" key="2">
    <source>
        <dbReference type="ARBA" id="ARBA00022771"/>
    </source>
</evidence>
<dbReference type="OrthoDB" id="6105938at2759"/>
<dbReference type="GO" id="GO:0008270">
    <property type="term" value="F:zinc ion binding"/>
    <property type="evidence" value="ECO:0007669"/>
    <property type="project" value="UniProtKB-KW"/>
</dbReference>
<dbReference type="GO" id="GO:0140082">
    <property type="term" value="F:SUMO-ubiquitin ligase activity"/>
    <property type="evidence" value="ECO:0007669"/>
    <property type="project" value="TreeGrafter"/>
</dbReference>
<dbReference type="PROSITE" id="PS00518">
    <property type="entry name" value="ZF_RING_1"/>
    <property type="match status" value="1"/>
</dbReference>
<evidence type="ECO:0000313" key="6">
    <source>
        <dbReference type="EMBL" id="PWA94654.1"/>
    </source>
</evidence>
<dbReference type="GO" id="GO:0061630">
    <property type="term" value="F:ubiquitin protein ligase activity"/>
    <property type="evidence" value="ECO:0007669"/>
    <property type="project" value="InterPro"/>
</dbReference>
<dbReference type="PROSITE" id="PS50089">
    <property type="entry name" value="ZF_RING_2"/>
    <property type="match status" value="1"/>
</dbReference>
<gene>
    <name evidence="6" type="ORF">CTI12_AA057890</name>
</gene>
<dbReference type="Pfam" id="PF13923">
    <property type="entry name" value="zf-C3HC4_2"/>
    <property type="match status" value="1"/>
</dbReference>
<dbReference type="EMBL" id="PKPP01000296">
    <property type="protein sequence ID" value="PWA94654.1"/>
    <property type="molecule type" value="Genomic_DNA"/>
</dbReference>
<dbReference type="GO" id="GO:0032183">
    <property type="term" value="F:SUMO binding"/>
    <property type="evidence" value="ECO:0007669"/>
    <property type="project" value="TreeGrafter"/>
</dbReference>
<dbReference type="PANTHER" id="PTHR47094:SF1">
    <property type="entry name" value="RING-TYPE E3 UBIQUITIN TRANSFERASE"/>
    <property type="match status" value="1"/>
</dbReference>
<dbReference type="SUPFAM" id="SSF57850">
    <property type="entry name" value="RING/U-box"/>
    <property type="match status" value="1"/>
</dbReference>
<comment type="caution">
    <text evidence="6">The sequence shown here is derived from an EMBL/GenBank/DDBJ whole genome shotgun (WGS) entry which is preliminary data.</text>
</comment>
<dbReference type="Gene3D" id="3.30.40.10">
    <property type="entry name" value="Zinc/RING finger domain, C3HC4 (zinc finger)"/>
    <property type="match status" value="1"/>
</dbReference>
<dbReference type="Proteomes" id="UP000245207">
    <property type="component" value="Unassembled WGS sequence"/>
</dbReference>
<evidence type="ECO:0000256" key="4">
    <source>
        <dbReference type="PROSITE-ProRule" id="PRU00175"/>
    </source>
</evidence>
<dbReference type="SMART" id="SM00184">
    <property type="entry name" value="RING"/>
    <property type="match status" value="1"/>
</dbReference>
<dbReference type="InterPro" id="IPR013083">
    <property type="entry name" value="Znf_RING/FYVE/PHD"/>
</dbReference>
<name>A0A2U1Q9F7_ARTAN</name>
<dbReference type="AlphaFoldDB" id="A0A2U1Q9F7"/>
<evidence type="ECO:0000313" key="7">
    <source>
        <dbReference type="Proteomes" id="UP000245207"/>
    </source>
</evidence>
<dbReference type="STRING" id="35608.A0A2U1Q9F7"/>
<dbReference type="GO" id="GO:0006511">
    <property type="term" value="P:ubiquitin-dependent protein catabolic process"/>
    <property type="evidence" value="ECO:0007669"/>
    <property type="project" value="TreeGrafter"/>
</dbReference>
<keyword evidence="2 4" id="KW-0863">Zinc-finger</keyword>
<evidence type="ECO:0000256" key="1">
    <source>
        <dbReference type="ARBA" id="ARBA00022723"/>
    </source>
</evidence>
<proteinExistence type="predicted"/>
<evidence type="ECO:0000256" key="3">
    <source>
        <dbReference type="ARBA" id="ARBA00022833"/>
    </source>
</evidence>
<feature type="domain" description="RING-type" evidence="5">
    <location>
        <begin position="170"/>
        <end position="208"/>
    </location>
</feature>
<dbReference type="PANTHER" id="PTHR47094">
    <property type="entry name" value="ELFLESS, ISOFORM B"/>
    <property type="match status" value="1"/>
</dbReference>
<dbReference type="InterPro" id="IPR001841">
    <property type="entry name" value="Znf_RING"/>
</dbReference>
<reference evidence="6 7" key="1">
    <citation type="journal article" date="2018" name="Mol. Plant">
        <title>The genome of Artemisia annua provides insight into the evolution of Asteraceae family and artemisinin biosynthesis.</title>
        <authorList>
            <person name="Shen Q."/>
            <person name="Zhang L."/>
            <person name="Liao Z."/>
            <person name="Wang S."/>
            <person name="Yan T."/>
            <person name="Shi P."/>
            <person name="Liu M."/>
            <person name="Fu X."/>
            <person name="Pan Q."/>
            <person name="Wang Y."/>
            <person name="Lv Z."/>
            <person name="Lu X."/>
            <person name="Zhang F."/>
            <person name="Jiang W."/>
            <person name="Ma Y."/>
            <person name="Chen M."/>
            <person name="Hao X."/>
            <person name="Li L."/>
            <person name="Tang Y."/>
            <person name="Lv G."/>
            <person name="Zhou Y."/>
            <person name="Sun X."/>
            <person name="Brodelius P.E."/>
            <person name="Rose J.K.C."/>
            <person name="Tang K."/>
        </authorList>
    </citation>
    <scope>NUCLEOTIDE SEQUENCE [LARGE SCALE GENOMIC DNA]</scope>
    <source>
        <strain evidence="7">cv. Huhao1</strain>
        <tissue evidence="6">Leaf</tissue>
    </source>
</reference>
<accession>A0A2U1Q9F7</accession>
<protein>
    <submittedName>
        <fullName evidence="6">Zinc finger, RING/FYVE/PHD-type</fullName>
    </submittedName>
</protein>